<accession>A0A6M4MDU3</accession>
<gene>
    <name evidence="1" type="ORF">CA267_009560</name>
</gene>
<dbReference type="AlphaFoldDB" id="A0A6M4MDU3"/>
<sequence>MSYNPLKRGAHSTLFVSGVNLFLKFLSSPVEAETRISTGFTSHQGRRCFDFPAEADAHSTDINFRVNGFYNKMTEL</sequence>
<dbReference type="EMBL" id="CP052766">
    <property type="protein sequence ID" value="QJR81008.1"/>
    <property type="molecule type" value="Genomic_DNA"/>
</dbReference>
<proteinExistence type="predicted"/>
<keyword evidence="2" id="KW-1185">Reference proteome</keyword>
<reference evidence="2" key="1">
    <citation type="submission" date="2014-12" db="EMBL/GenBank/DDBJ databases">
        <title>Complete genome sequence of a multi-drug resistant Klebsiella pneumoniae.</title>
        <authorList>
            <person name="Hua X."/>
            <person name="Chen Q."/>
            <person name="Li X."/>
            <person name="Feng Y."/>
            <person name="Ruan Z."/>
            <person name="Yu Y."/>
        </authorList>
    </citation>
    <scope>NUCLEOTIDE SEQUENCE [LARGE SCALE GENOMIC DNA]</scope>
    <source>
        <strain evidence="2">5.12</strain>
    </source>
</reference>
<dbReference type="KEGG" id="apel:CA267_009560"/>
<name>A0A6M4MDU3_9ALTE</name>
<dbReference type="Proteomes" id="UP000219285">
    <property type="component" value="Chromosome"/>
</dbReference>
<reference evidence="1 2" key="2">
    <citation type="submission" date="2020-04" db="EMBL/GenBank/DDBJ databases">
        <title>Complete genome sequence of Alteromonas pelagimontana 5.12T.</title>
        <authorList>
            <person name="Sinha R.K."/>
            <person name="Krishnan K.P."/>
            <person name="Kurian J.P."/>
        </authorList>
    </citation>
    <scope>NUCLEOTIDE SEQUENCE [LARGE SCALE GENOMIC DNA]</scope>
    <source>
        <strain evidence="1 2">5.12</strain>
    </source>
</reference>
<dbReference type="RefSeq" id="WP_139316214.1">
    <property type="nucleotide sequence ID" value="NZ_CP052766.1"/>
</dbReference>
<organism evidence="1 2">
    <name type="scientific">Alteromonas pelagimontana</name>
    <dbReference type="NCBI Taxonomy" id="1858656"/>
    <lineage>
        <taxon>Bacteria</taxon>
        <taxon>Pseudomonadati</taxon>
        <taxon>Pseudomonadota</taxon>
        <taxon>Gammaproteobacteria</taxon>
        <taxon>Alteromonadales</taxon>
        <taxon>Alteromonadaceae</taxon>
        <taxon>Alteromonas/Salinimonas group</taxon>
        <taxon>Alteromonas</taxon>
    </lineage>
</organism>
<protein>
    <submittedName>
        <fullName evidence="1">Uncharacterized protein</fullName>
    </submittedName>
</protein>
<evidence type="ECO:0000313" key="1">
    <source>
        <dbReference type="EMBL" id="QJR81008.1"/>
    </source>
</evidence>
<evidence type="ECO:0000313" key="2">
    <source>
        <dbReference type="Proteomes" id="UP000219285"/>
    </source>
</evidence>